<feature type="domain" description="Penicillin-binding protein transpeptidase" evidence="2">
    <location>
        <begin position="50"/>
        <end position="259"/>
    </location>
</feature>
<dbReference type="CARD" id="ARO:3001796">
    <property type="molecule name" value="OXA-50"/>
    <property type="mechanism identifier" value="ARO:0001004"/>
    <property type="mechanism name" value="antibiotic inactivation"/>
</dbReference>
<dbReference type="EMBL" id="AY596806">
    <property type="protein sequence ID" value="AAT09609.1"/>
    <property type="molecule type" value="Genomic_DNA"/>
</dbReference>
<gene>
    <name evidence="4" type="primary">poxB</name>
</gene>
<accession>Q6PLK5</accession>
<name>Q6PLK5_PSEAI</name>
<proteinExistence type="predicted"/>
<dbReference type="Gene3D" id="3.40.710.10">
    <property type="entry name" value="DD-peptidase/beta-lactamase superfamily"/>
    <property type="match status" value="1"/>
</dbReference>
<reference evidence="3" key="1">
    <citation type="submission" date="2004-04" db="EMBL/GenBank/DDBJ databases">
        <authorList>
            <person name="Kong K."/>
            <person name="Jayawardena S."/>
            <person name="del Puerto A."/>
            <person name="Wiehlmann L."/>
            <person name="Laabs U."/>
            <person name="Tuemmler B."/>
            <person name="Mathee K."/>
        </authorList>
    </citation>
    <scope>NUCLEOTIDE SEQUENCE</scope>
    <source>
        <strain evidence="3">PAO1</strain>
    </source>
</reference>
<dbReference type="NCBIfam" id="NF000432">
    <property type="entry name" value="blaOXA-50_like"/>
    <property type="match status" value="1"/>
</dbReference>
<dbReference type="AlphaFoldDB" id="Q6PLK5"/>
<dbReference type="SUPFAM" id="SSF56601">
    <property type="entry name" value="beta-lactamase/transpeptidase-like"/>
    <property type="match status" value="1"/>
</dbReference>
<protein>
    <submittedName>
        <fullName evidence="4">PoxB</fullName>
    </submittedName>
</protein>
<evidence type="ECO:0000313" key="4">
    <source>
        <dbReference type="EMBL" id="AAT09609.1"/>
    </source>
</evidence>
<dbReference type="NCBIfam" id="NF012161">
    <property type="entry name" value="bla_class_D_main"/>
    <property type="match status" value="1"/>
</dbReference>
<sequence>MTPQDRAMRPLLFSALLLLSGHTQASEWNDSQAVDKLFGAAGVKGTFVLYDVQRQRYVGHDRERAETRFVPASTYKVANSLIGLSTGAVRSADEVLPYGGKPQRFKAWEHDMSLRDAIKASNVPVYQELARRIGLERMRANVSRLGYGNAEIGQVVDNFWLVGPLKISAMEQTRFLLRLAQGELPFPAPVQSTVRAMTLLESGPGWELHGKTGWCFDCTPELGWWVGWVKRNERLYGFALNIDMPGGEADIGKRVELGKASLKALGILP</sequence>
<evidence type="ECO:0000259" key="2">
    <source>
        <dbReference type="Pfam" id="PF00905"/>
    </source>
</evidence>
<evidence type="ECO:0000256" key="1">
    <source>
        <dbReference type="SAM" id="SignalP"/>
    </source>
</evidence>
<reference evidence="4" key="2">
    <citation type="journal article" date="2005" name="Gene">
        <title>Characterization of poxB, a chromosomal-encoded Pseudomonas aeruginosa oxacillinase.</title>
        <authorList>
            <person name="Kong K.F."/>
            <person name="Jayawardena S.R."/>
            <person name="Del Puerto A."/>
            <person name="Wiehlmann L."/>
            <person name="Laabs U."/>
            <person name="Tummler B."/>
            <person name="Mathee K."/>
        </authorList>
    </citation>
    <scope>NUCLEOTIDE SEQUENCE</scope>
    <source>
        <strain evidence="4">PAO1</strain>
    </source>
</reference>
<dbReference type="InterPro" id="IPR012338">
    <property type="entry name" value="Beta-lactam/transpept-like"/>
</dbReference>
<dbReference type="Pfam" id="PF00905">
    <property type="entry name" value="Transpeptidase"/>
    <property type="match status" value="1"/>
</dbReference>
<feature type="signal peptide" evidence="1">
    <location>
        <begin position="1"/>
        <end position="25"/>
    </location>
</feature>
<dbReference type="GO" id="GO:0008658">
    <property type="term" value="F:penicillin binding"/>
    <property type="evidence" value="ECO:0007669"/>
    <property type="project" value="InterPro"/>
</dbReference>
<feature type="chain" id="PRO_5007708887" evidence="1">
    <location>
        <begin position="26"/>
        <end position="269"/>
    </location>
</feature>
<dbReference type="FunFam" id="3.40.710.10:FF:000019">
    <property type="entry name" value="Beta-lactamase"/>
    <property type="match status" value="1"/>
</dbReference>
<keyword evidence="1" id="KW-0732">Signal</keyword>
<evidence type="ECO:0000313" key="3">
    <source>
        <dbReference type="EMBL" id="AAT09608.1"/>
    </source>
</evidence>
<organism evidence="4">
    <name type="scientific">Pseudomonas aeruginosa</name>
    <dbReference type="NCBI Taxonomy" id="287"/>
    <lineage>
        <taxon>Bacteria</taxon>
        <taxon>Pseudomonadati</taxon>
        <taxon>Pseudomonadota</taxon>
        <taxon>Gammaproteobacteria</taxon>
        <taxon>Pseudomonadales</taxon>
        <taxon>Pseudomonadaceae</taxon>
        <taxon>Pseudomonas</taxon>
    </lineage>
</organism>
<dbReference type="EMBL" id="AY596805">
    <property type="protein sequence ID" value="AAT09608.1"/>
    <property type="molecule type" value="Genomic_DNA"/>
</dbReference>
<dbReference type="InterPro" id="IPR001460">
    <property type="entry name" value="PCN-bd_Tpept"/>
</dbReference>